<evidence type="ECO:0000256" key="10">
    <source>
        <dbReference type="ARBA" id="ARBA00022842"/>
    </source>
</evidence>
<dbReference type="GO" id="GO:0003984">
    <property type="term" value="F:acetolactate synthase activity"/>
    <property type="evidence" value="ECO:0007669"/>
    <property type="project" value="UniProtKB-EC"/>
</dbReference>
<keyword evidence="9" id="KW-0274">FAD</keyword>
<dbReference type="NCBIfam" id="TIGR00118">
    <property type="entry name" value="acolac_lg"/>
    <property type="match status" value="1"/>
</dbReference>
<evidence type="ECO:0000256" key="1">
    <source>
        <dbReference type="ARBA" id="ARBA00004974"/>
    </source>
</evidence>
<keyword evidence="11 14" id="KW-0786">Thiamine pyrophosphate</keyword>
<dbReference type="PROSITE" id="PS00187">
    <property type="entry name" value="TPP_ENZYMES"/>
    <property type="match status" value="1"/>
</dbReference>
<dbReference type="CDD" id="cd02015">
    <property type="entry name" value="TPP_AHAS"/>
    <property type="match status" value="1"/>
</dbReference>
<dbReference type="OrthoDB" id="4494979at2"/>
<dbReference type="InterPro" id="IPR012000">
    <property type="entry name" value="Thiamin_PyroP_enz_cen_dom"/>
</dbReference>
<comment type="cofactor">
    <cofactor evidence="14">
        <name>Mg(2+)</name>
        <dbReference type="ChEBI" id="CHEBI:18420"/>
    </cofactor>
    <text evidence="14">Binds 1 Mg(2+) ion per subunit.</text>
</comment>
<dbReference type="GO" id="GO:0009099">
    <property type="term" value="P:L-valine biosynthetic process"/>
    <property type="evidence" value="ECO:0007669"/>
    <property type="project" value="UniProtKB-UniPathway"/>
</dbReference>
<keyword evidence="19" id="KW-1185">Reference proteome</keyword>
<keyword evidence="7 14" id="KW-0808">Transferase</keyword>
<dbReference type="CDD" id="cd07035">
    <property type="entry name" value="TPP_PYR_POX_like"/>
    <property type="match status" value="1"/>
</dbReference>
<evidence type="ECO:0000313" key="19">
    <source>
        <dbReference type="Proteomes" id="UP000010847"/>
    </source>
</evidence>
<dbReference type="GO" id="GO:0009097">
    <property type="term" value="P:isoleucine biosynthetic process"/>
    <property type="evidence" value="ECO:0007669"/>
    <property type="project" value="UniProtKB-UniPathway"/>
</dbReference>
<accession>W0EC15</accession>
<dbReference type="InterPro" id="IPR045229">
    <property type="entry name" value="TPP_enz"/>
</dbReference>
<evidence type="ECO:0000256" key="4">
    <source>
        <dbReference type="ARBA" id="ARBA00013145"/>
    </source>
</evidence>
<dbReference type="Gene3D" id="3.40.50.1220">
    <property type="entry name" value="TPP-binding domain"/>
    <property type="match status" value="1"/>
</dbReference>
<dbReference type="EMBL" id="CP007032">
    <property type="protein sequence ID" value="AHF06611.1"/>
    <property type="molecule type" value="Genomic_DNA"/>
</dbReference>
<dbReference type="UniPathway" id="UPA00049">
    <property type="reaction ID" value="UER00059"/>
</dbReference>
<feature type="domain" description="Thiamine pyrophosphate enzyme TPP-binding" evidence="16">
    <location>
        <begin position="398"/>
        <end position="546"/>
    </location>
</feature>
<dbReference type="HOGENOM" id="CLU_013748_1_2_9"/>
<sequence length="570" mass="61870">MGKGKAKEQEQALVKVSGAELLLNSLVKEGVKVIFGYPGGTVLSIYDALLHSPIRHILPRHEQAAVHAADAYARVSGEVGVCLGTSGPGATNLVTGIATAYMDSIPMVILTGQVQTTLLGTDSFQEVDISGITIPITKHSYIVKDASQIPRIVKEAFYIARTGRPGPVLIDLPKDIQAAFVEPTSDDLKLKSYKFFSKGNAGQIEEAARVLAECERPILYAGGGVISSGAGEILRKIVEKGNLPVVTTLMGMGSLPTTHPNLLGMVGMHGTVSANYAVNDCDLLIAVGVRFDDRVTSGLGHKFATKAKIIHIDIDPAEIGKVVKTHIPIVGDARNVLEDLSKHLVPPQIDTWWKQIREWQKEQVSRQESYENTHQLTPQDVIRILGEKADPQAIVTTDVGQHQMWAAQYYPVSQPRRFITSGGLGAMGFGLPAAIGAQVADPDAQVFLITGDGSFQMCIQELATTVQCKLPIKIILLNNGVLGMVRQLQKLFYDERYSQIQLRDNPDFIKVAEAYHILGIRVTCLDEVESAFDKAIAYDGPVLIDFTISEDELVFPMVPSGNELTDMIGR</sequence>
<comment type="similarity">
    <text evidence="3 14">Belongs to the TPP enzyme family.</text>
</comment>
<evidence type="ECO:0000256" key="11">
    <source>
        <dbReference type="ARBA" id="ARBA00023052"/>
    </source>
</evidence>
<dbReference type="Pfam" id="PF02776">
    <property type="entry name" value="TPP_enzyme_N"/>
    <property type="match status" value="1"/>
</dbReference>
<evidence type="ECO:0000256" key="2">
    <source>
        <dbReference type="ARBA" id="ARBA00005025"/>
    </source>
</evidence>
<comment type="pathway">
    <text evidence="1 14">Amino-acid biosynthesis; L-isoleucine biosynthesis; L-isoleucine from 2-oxobutanoate: step 1/4.</text>
</comment>
<dbReference type="STRING" id="871968.DESME_05725"/>
<dbReference type="PANTHER" id="PTHR18968">
    <property type="entry name" value="THIAMINE PYROPHOSPHATE ENZYMES"/>
    <property type="match status" value="1"/>
</dbReference>
<dbReference type="AlphaFoldDB" id="W0EC15"/>
<dbReference type="FunFam" id="3.40.50.970:FF:000007">
    <property type="entry name" value="Acetolactate synthase"/>
    <property type="match status" value="1"/>
</dbReference>
<dbReference type="InterPro" id="IPR012846">
    <property type="entry name" value="Acetolactate_synth_lsu"/>
</dbReference>
<name>W0EC15_9FIRM</name>
<dbReference type="Pfam" id="PF02775">
    <property type="entry name" value="TPP_enzyme_C"/>
    <property type="match status" value="1"/>
</dbReference>
<evidence type="ECO:0000256" key="6">
    <source>
        <dbReference type="ARBA" id="ARBA00022630"/>
    </source>
</evidence>
<dbReference type="GO" id="GO:0000287">
    <property type="term" value="F:magnesium ion binding"/>
    <property type="evidence" value="ECO:0007669"/>
    <property type="project" value="UniProtKB-UniRule"/>
</dbReference>
<protein>
    <recommendedName>
        <fullName evidence="4 14">Acetolactate synthase</fullName>
        <ecNumber evidence="4 14">2.2.1.6</ecNumber>
    </recommendedName>
</protein>
<dbReference type="GO" id="GO:0050660">
    <property type="term" value="F:flavin adenine dinucleotide binding"/>
    <property type="evidence" value="ECO:0007669"/>
    <property type="project" value="InterPro"/>
</dbReference>
<dbReference type="RefSeq" id="WP_006717819.1">
    <property type="nucleotide sequence ID" value="NZ_CP007032.1"/>
</dbReference>
<dbReference type="InterPro" id="IPR029035">
    <property type="entry name" value="DHS-like_NAD/FAD-binding_dom"/>
</dbReference>
<evidence type="ECO:0000256" key="8">
    <source>
        <dbReference type="ARBA" id="ARBA00022723"/>
    </source>
</evidence>
<evidence type="ECO:0000313" key="18">
    <source>
        <dbReference type="EMBL" id="AHF06611.1"/>
    </source>
</evidence>
<comment type="catalytic activity">
    <reaction evidence="13 14">
        <text>2 pyruvate + H(+) = (2S)-2-acetolactate + CO2</text>
        <dbReference type="Rhea" id="RHEA:25249"/>
        <dbReference type="ChEBI" id="CHEBI:15361"/>
        <dbReference type="ChEBI" id="CHEBI:15378"/>
        <dbReference type="ChEBI" id="CHEBI:16526"/>
        <dbReference type="ChEBI" id="CHEBI:58476"/>
        <dbReference type="EC" id="2.2.1.6"/>
    </reaction>
</comment>
<feature type="domain" description="Thiamine pyrophosphate enzyme N-terminal TPP-binding" evidence="17">
    <location>
        <begin position="17"/>
        <end position="130"/>
    </location>
</feature>
<dbReference type="SUPFAM" id="SSF52467">
    <property type="entry name" value="DHS-like NAD/FAD-binding domain"/>
    <property type="match status" value="1"/>
</dbReference>
<keyword evidence="6" id="KW-0285">Flavoprotein</keyword>
<dbReference type="Proteomes" id="UP000010847">
    <property type="component" value="Chromosome"/>
</dbReference>
<dbReference type="InterPro" id="IPR000399">
    <property type="entry name" value="TPP-bd_CS"/>
</dbReference>
<dbReference type="EC" id="2.2.1.6" evidence="4 14"/>
<evidence type="ECO:0000259" key="16">
    <source>
        <dbReference type="Pfam" id="PF02775"/>
    </source>
</evidence>
<evidence type="ECO:0000256" key="14">
    <source>
        <dbReference type="RuleBase" id="RU003591"/>
    </source>
</evidence>
<evidence type="ECO:0000259" key="15">
    <source>
        <dbReference type="Pfam" id="PF00205"/>
    </source>
</evidence>
<dbReference type="Pfam" id="PF00205">
    <property type="entry name" value="TPP_enzyme_M"/>
    <property type="match status" value="1"/>
</dbReference>
<gene>
    <name evidence="18" type="ORF">DESME_05725</name>
</gene>
<comment type="cofactor">
    <cofactor evidence="14">
        <name>thiamine diphosphate</name>
        <dbReference type="ChEBI" id="CHEBI:58937"/>
    </cofactor>
    <text evidence="14">Binds 1 thiamine pyrophosphate per subunit.</text>
</comment>
<keyword evidence="12 14" id="KW-0100">Branched-chain amino acid biosynthesis</keyword>
<evidence type="ECO:0000256" key="9">
    <source>
        <dbReference type="ARBA" id="ARBA00022827"/>
    </source>
</evidence>
<dbReference type="InterPro" id="IPR012001">
    <property type="entry name" value="Thiamin_PyroP_enz_TPP-bd_dom"/>
</dbReference>
<evidence type="ECO:0000256" key="3">
    <source>
        <dbReference type="ARBA" id="ARBA00007812"/>
    </source>
</evidence>
<dbReference type="SUPFAM" id="SSF52518">
    <property type="entry name" value="Thiamin diphosphate-binding fold (THDP-binding)"/>
    <property type="match status" value="2"/>
</dbReference>
<dbReference type="FunFam" id="3.40.50.970:FF:000016">
    <property type="entry name" value="Acetolactate synthase"/>
    <property type="match status" value="1"/>
</dbReference>
<evidence type="ECO:0000256" key="5">
    <source>
        <dbReference type="ARBA" id="ARBA00022605"/>
    </source>
</evidence>
<dbReference type="eggNOG" id="COG0028">
    <property type="taxonomic scope" value="Bacteria"/>
</dbReference>
<dbReference type="FunFam" id="3.40.50.1220:FF:000008">
    <property type="entry name" value="Acetolactate synthase"/>
    <property type="match status" value="1"/>
</dbReference>
<evidence type="ECO:0000256" key="7">
    <source>
        <dbReference type="ARBA" id="ARBA00022679"/>
    </source>
</evidence>
<dbReference type="InterPro" id="IPR011766">
    <property type="entry name" value="TPP_enzyme_TPP-bd"/>
</dbReference>
<dbReference type="PANTHER" id="PTHR18968:SF13">
    <property type="entry name" value="ACETOLACTATE SYNTHASE CATALYTIC SUBUNIT, MITOCHONDRIAL"/>
    <property type="match status" value="1"/>
</dbReference>
<keyword evidence="10 14" id="KW-0460">Magnesium</keyword>
<evidence type="ECO:0000256" key="13">
    <source>
        <dbReference type="ARBA" id="ARBA00048670"/>
    </source>
</evidence>
<feature type="domain" description="Thiamine pyrophosphate enzyme central" evidence="15">
    <location>
        <begin position="204"/>
        <end position="340"/>
    </location>
</feature>
<reference evidence="18 19" key="1">
    <citation type="submission" date="2013-12" db="EMBL/GenBank/DDBJ databases">
        <authorList>
            <consortium name="DOE Joint Genome Institute"/>
            <person name="Smidt H."/>
            <person name="Huntemann M."/>
            <person name="Han J."/>
            <person name="Chen A."/>
            <person name="Kyrpides N."/>
            <person name="Mavromatis K."/>
            <person name="Markowitz V."/>
            <person name="Palaniappan K."/>
            <person name="Ivanova N."/>
            <person name="Schaumberg A."/>
            <person name="Pati A."/>
            <person name="Liolios K."/>
            <person name="Nordberg H.P."/>
            <person name="Cantor M.N."/>
            <person name="Hua S.X."/>
            <person name="Woyke T."/>
        </authorList>
    </citation>
    <scope>NUCLEOTIDE SEQUENCE [LARGE SCALE GENOMIC DNA]</scope>
    <source>
        <strain evidence="19">DSM 15288</strain>
    </source>
</reference>
<dbReference type="Gene3D" id="3.40.50.970">
    <property type="match status" value="2"/>
</dbReference>
<organism evidence="18 19">
    <name type="scientific">Desulfitobacterium metallireducens DSM 15288</name>
    <dbReference type="NCBI Taxonomy" id="871968"/>
    <lineage>
        <taxon>Bacteria</taxon>
        <taxon>Bacillati</taxon>
        <taxon>Bacillota</taxon>
        <taxon>Clostridia</taxon>
        <taxon>Eubacteriales</taxon>
        <taxon>Desulfitobacteriaceae</taxon>
        <taxon>Desulfitobacterium</taxon>
    </lineage>
</organism>
<evidence type="ECO:0000259" key="17">
    <source>
        <dbReference type="Pfam" id="PF02776"/>
    </source>
</evidence>
<dbReference type="KEGG" id="dmt:DESME_05725"/>
<keyword evidence="5 14" id="KW-0028">Amino-acid biosynthesis</keyword>
<dbReference type="GO" id="GO:0030976">
    <property type="term" value="F:thiamine pyrophosphate binding"/>
    <property type="evidence" value="ECO:0007669"/>
    <property type="project" value="UniProtKB-UniRule"/>
</dbReference>
<comment type="pathway">
    <text evidence="2 14">Amino-acid biosynthesis; L-valine biosynthesis; L-valine from pyruvate: step 1/4.</text>
</comment>
<evidence type="ECO:0000256" key="12">
    <source>
        <dbReference type="ARBA" id="ARBA00023304"/>
    </source>
</evidence>
<proteinExistence type="inferred from homology"/>
<keyword evidence="8 14" id="KW-0479">Metal-binding</keyword>
<dbReference type="GO" id="GO:0005948">
    <property type="term" value="C:acetolactate synthase complex"/>
    <property type="evidence" value="ECO:0007669"/>
    <property type="project" value="TreeGrafter"/>
</dbReference>
<dbReference type="InterPro" id="IPR039368">
    <property type="entry name" value="AHAS_TPP"/>
</dbReference>
<dbReference type="InterPro" id="IPR029061">
    <property type="entry name" value="THDP-binding"/>
</dbReference>
<dbReference type="UniPathway" id="UPA00047">
    <property type="reaction ID" value="UER00055"/>
</dbReference>